<sequence>MQRPKIFFLETAESRLFSLSVLGLVDVFKENGLRQTIIDFKADFGSIVVFYQQICVLYQVQGPTILMSLLKMIMSLDAKVYKSANDFYVITSLYNTEKQTSFKNNKPETQVEVLVAMSYSTFVGTNKVPFIKSENLVLQNFVTTDFYNDHQPHKNSPSENDLKVKINF</sequence>
<reference evidence="1 2" key="1">
    <citation type="journal article" date="2015" name="Nat. Commun.">
        <title>Lucilia cuprina genome unlocks parasitic fly biology to underpin future interventions.</title>
        <authorList>
            <person name="Anstead C.A."/>
            <person name="Korhonen P.K."/>
            <person name="Young N.D."/>
            <person name="Hall R.S."/>
            <person name="Jex A.R."/>
            <person name="Murali S.C."/>
            <person name="Hughes D.S."/>
            <person name="Lee S.F."/>
            <person name="Perry T."/>
            <person name="Stroehlein A.J."/>
            <person name="Ansell B.R."/>
            <person name="Breugelmans B."/>
            <person name="Hofmann A."/>
            <person name="Qu J."/>
            <person name="Dugan S."/>
            <person name="Lee S.L."/>
            <person name="Chao H."/>
            <person name="Dinh H."/>
            <person name="Han Y."/>
            <person name="Doddapaneni H.V."/>
            <person name="Worley K.C."/>
            <person name="Muzny D.M."/>
            <person name="Ioannidis P."/>
            <person name="Waterhouse R.M."/>
            <person name="Zdobnov E.M."/>
            <person name="James P.J."/>
            <person name="Bagnall N.H."/>
            <person name="Kotze A.C."/>
            <person name="Gibbs R.A."/>
            <person name="Richards S."/>
            <person name="Batterham P."/>
            <person name="Gasser R.B."/>
        </authorList>
    </citation>
    <scope>NUCLEOTIDE SEQUENCE [LARGE SCALE GENOMIC DNA]</scope>
    <source>
        <strain evidence="1 2">LS</strain>
        <tissue evidence="1">Full body</tissue>
    </source>
</reference>
<evidence type="ECO:0000313" key="2">
    <source>
        <dbReference type="Proteomes" id="UP000037069"/>
    </source>
</evidence>
<evidence type="ECO:0000313" key="1">
    <source>
        <dbReference type="EMBL" id="KNC22507.1"/>
    </source>
</evidence>
<dbReference type="AlphaFoldDB" id="A0A0L0BR47"/>
<dbReference type="Proteomes" id="UP000037069">
    <property type="component" value="Unassembled WGS sequence"/>
</dbReference>
<organism evidence="1 2">
    <name type="scientific">Lucilia cuprina</name>
    <name type="common">Green bottle fly</name>
    <name type="synonym">Australian sheep blowfly</name>
    <dbReference type="NCBI Taxonomy" id="7375"/>
    <lineage>
        <taxon>Eukaryota</taxon>
        <taxon>Metazoa</taxon>
        <taxon>Ecdysozoa</taxon>
        <taxon>Arthropoda</taxon>
        <taxon>Hexapoda</taxon>
        <taxon>Insecta</taxon>
        <taxon>Pterygota</taxon>
        <taxon>Neoptera</taxon>
        <taxon>Endopterygota</taxon>
        <taxon>Diptera</taxon>
        <taxon>Brachycera</taxon>
        <taxon>Muscomorpha</taxon>
        <taxon>Oestroidea</taxon>
        <taxon>Calliphoridae</taxon>
        <taxon>Luciliinae</taxon>
        <taxon>Lucilia</taxon>
    </lineage>
</organism>
<protein>
    <submittedName>
        <fullName evidence="1">Uncharacterized protein</fullName>
    </submittedName>
</protein>
<proteinExistence type="predicted"/>
<name>A0A0L0BR47_LUCCU</name>
<accession>A0A0L0BR47</accession>
<gene>
    <name evidence="1" type="ORF">FF38_12197</name>
</gene>
<dbReference type="EMBL" id="JRES01001487">
    <property type="protein sequence ID" value="KNC22507.1"/>
    <property type="molecule type" value="Genomic_DNA"/>
</dbReference>
<keyword evidence="2" id="KW-1185">Reference proteome</keyword>
<comment type="caution">
    <text evidence="1">The sequence shown here is derived from an EMBL/GenBank/DDBJ whole genome shotgun (WGS) entry which is preliminary data.</text>
</comment>